<dbReference type="AlphaFoldDB" id="M2QIW3"/>
<dbReference type="OrthoDB" id="3257643at2759"/>
<evidence type="ECO:0000313" key="2">
    <source>
        <dbReference type="EMBL" id="EMD36948.1"/>
    </source>
</evidence>
<sequence>MVDQGGYIEPNSPHGHSPPPPLSIPQTSHQYAQSQAQPTMQQTYSRPNSSFFAYGLAYPATPSASSATSSPPFSPSEYAPQHAQSHHRNASASSQHIVSPQYTHAHNHYELVKLEEESYNTHHSLPTHTNGYSTNLPAFTTSQATMPHWQTYSAERT</sequence>
<accession>M2QIW3</accession>
<gene>
    <name evidence="2" type="ORF">CERSUDRAFT_114860</name>
</gene>
<dbReference type="HOGENOM" id="CLU_1677659_0_0_1"/>
<feature type="compositionally biased region" description="Polar residues" evidence="1">
    <location>
        <begin position="30"/>
        <end position="46"/>
    </location>
</feature>
<dbReference type="EMBL" id="KB445797">
    <property type="protein sequence ID" value="EMD36948.1"/>
    <property type="molecule type" value="Genomic_DNA"/>
</dbReference>
<feature type="compositionally biased region" description="Low complexity" evidence="1">
    <location>
        <begin position="61"/>
        <end position="71"/>
    </location>
</feature>
<reference evidence="2 3" key="1">
    <citation type="journal article" date="2012" name="Proc. Natl. Acad. Sci. U.S.A.">
        <title>Comparative genomics of Ceriporiopsis subvermispora and Phanerochaete chrysosporium provide insight into selective ligninolysis.</title>
        <authorList>
            <person name="Fernandez-Fueyo E."/>
            <person name="Ruiz-Duenas F.J."/>
            <person name="Ferreira P."/>
            <person name="Floudas D."/>
            <person name="Hibbett D.S."/>
            <person name="Canessa P."/>
            <person name="Larrondo L.F."/>
            <person name="James T.Y."/>
            <person name="Seelenfreund D."/>
            <person name="Lobos S."/>
            <person name="Polanco R."/>
            <person name="Tello M."/>
            <person name="Honda Y."/>
            <person name="Watanabe T."/>
            <person name="Watanabe T."/>
            <person name="Ryu J.S."/>
            <person name="Kubicek C.P."/>
            <person name="Schmoll M."/>
            <person name="Gaskell J."/>
            <person name="Hammel K.E."/>
            <person name="St John F.J."/>
            <person name="Vanden Wymelenberg A."/>
            <person name="Sabat G."/>
            <person name="Splinter BonDurant S."/>
            <person name="Syed K."/>
            <person name="Yadav J.S."/>
            <person name="Doddapaneni H."/>
            <person name="Subramanian V."/>
            <person name="Lavin J.L."/>
            <person name="Oguiza J.A."/>
            <person name="Perez G."/>
            <person name="Pisabarro A.G."/>
            <person name="Ramirez L."/>
            <person name="Santoyo F."/>
            <person name="Master E."/>
            <person name="Coutinho P.M."/>
            <person name="Henrissat B."/>
            <person name="Lombard V."/>
            <person name="Magnuson J.K."/>
            <person name="Kuees U."/>
            <person name="Hori C."/>
            <person name="Igarashi K."/>
            <person name="Samejima M."/>
            <person name="Held B.W."/>
            <person name="Barry K.W."/>
            <person name="LaButti K.M."/>
            <person name="Lapidus A."/>
            <person name="Lindquist E.A."/>
            <person name="Lucas S.M."/>
            <person name="Riley R."/>
            <person name="Salamov A.A."/>
            <person name="Hoffmeister D."/>
            <person name="Schwenk D."/>
            <person name="Hadar Y."/>
            <person name="Yarden O."/>
            <person name="de Vries R.P."/>
            <person name="Wiebenga A."/>
            <person name="Stenlid J."/>
            <person name="Eastwood D."/>
            <person name="Grigoriev I.V."/>
            <person name="Berka R.M."/>
            <person name="Blanchette R.A."/>
            <person name="Kersten P."/>
            <person name="Martinez A.T."/>
            <person name="Vicuna R."/>
            <person name="Cullen D."/>
        </authorList>
    </citation>
    <scope>NUCLEOTIDE SEQUENCE [LARGE SCALE GENOMIC DNA]</scope>
    <source>
        <strain evidence="2 3">B</strain>
    </source>
</reference>
<name>M2QIW3_CERS8</name>
<organism evidence="2 3">
    <name type="scientific">Ceriporiopsis subvermispora (strain B)</name>
    <name type="common">White-rot fungus</name>
    <name type="synonym">Gelatoporia subvermispora</name>
    <dbReference type="NCBI Taxonomy" id="914234"/>
    <lineage>
        <taxon>Eukaryota</taxon>
        <taxon>Fungi</taxon>
        <taxon>Dikarya</taxon>
        <taxon>Basidiomycota</taxon>
        <taxon>Agaricomycotina</taxon>
        <taxon>Agaricomycetes</taxon>
        <taxon>Polyporales</taxon>
        <taxon>Gelatoporiaceae</taxon>
        <taxon>Gelatoporia</taxon>
    </lineage>
</organism>
<keyword evidence="3" id="KW-1185">Reference proteome</keyword>
<dbReference type="Proteomes" id="UP000016930">
    <property type="component" value="Unassembled WGS sequence"/>
</dbReference>
<evidence type="ECO:0000256" key="1">
    <source>
        <dbReference type="SAM" id="MobiDB-lite"/>
    </source>
</evidence>
<protein>
    <submittedName>
        <fullName evidence="2">Uncharacterized protein</fullName>
    </submittedName>
</protein>
<feature type="region of interest" description="Disordered" evidence="1">
    <location>
        <begin position="61"/>
        <end position="97"/>
    </location>
</feature>
<dbReference type="STRING" id="914234.M2QIW3"/>
<proteinExistence type="predicted"/>
<evidence type="ECO:0000313" key="3">
    <source>
        <dbReference type="Proteomes" id="UP000016930"/>
    </source>
</evidence>
<feature type="region of interest" description="Disordered" evidence="1">
    <location>
        <begin position="1"/>
        <end position="46"/>
    </location>
</feature>